<feature type="region of interest" description="Disordered" evidence="1">
    <location>
        <begin position="614"/>
        <end position="670"/>
    </location>
</feature>
<protein>
    <submittedName>
        <fullName evidence="3">Neurobeachin-like protein 1</fullName>
    </submittedName>
</protein>
<feature type="compositionally biased region" description="Low complexity" evidence="1">
    <location>
        <begin position="650"/>
        <end position="666"/>
    </location>
</feature>
<organism evidence="3">
    <name type="scientific">Thrips palmi</name>
    <name type="common">Melon thrips</name>
    <dbReference type="NCBI Taxonomy" id="161013"/>
    <lineage>
        <taxon>Eukaryota</taxon>
        <taxon>Metazoa</taxon>
        <taxon>Ecdysozoa</taxon>
        <taxon>Arthropoda</taxon>
        <taxon>Hexapoda</taxon>
        <taxon>Insecta</taxon>
        <taxon>Pterygota</taxon>
        <taxon>Neoptera</taxon>
        <taxon>Paraneoptera</taxon>
        <taxon>Thysanoptera</taxon>
        <taxon>Terebrantia</taxon>
        <taxon>Thripoidea</taxon>
        <taxon>Thripidae</taxon>
        <taxon>Thrips</taxon>
    </lineage>
</organism>
<evidence type="ECO:0000313" key="2">
    <source>
        <dbReference type="Proteomes" id="UP000515158"/>
    </source>
</evidence>
<dbReference type="InterPro" id="IPR013320">
    <property type="entry name" value="ConA-like_dom_sf"/>
</dbReference>
<reference evidence="3" key="1">
    <citation type="submission" date="2025-08" db="UniProtKB">
        <authorList>
            <consortium name="RefSeq"/>
        </authorList>
    </citation>
    <scope>IDENTIFICATION</scope>
    <source>
        <tissue evidence="3">Total insect</tissue>
    </source>
</reference>
<feature type="non-terminal residue" evidence="3">
    <location>
        <position position="798"/>
    </location>
</feature>
<dbReference type="KEGG" id="tpal:117652734"/>
<dbReference type="GO" id="GO:0016020">
    <property type="term" value="C:membrane"/>
    <property type="evidence" value="ECO:0007669"/>
    <property type="project" value="TreeGrafter"/>
</dbReference>
<dbReference type="RefSeq" id="XP_034253717.1">
    <property type="nucleotide sequence ID" value="XM_034397826.1"/>
</dbReference>
<dbReference type="OrthoDB" id="26681at2759"/>
<proteinExistence type="predicted"/>
<sequence length="798" mass="87994">MDRMEVKRDIYQLWLHYKAKNEEDYFHQFVRGFVSIWEEQLQLDWSSLPNWTDIRPDAGPHLSRLPEELLTAVTQFMQQAKQDTERKTLNCGTLSEIELIINLLTILARNLDNIPLVASCDYVSISIGMAATVIHQLVEESAHFGEAGVSFFLTVCHLLEVLYDPYFTWRHFLRGNEANFEKIAFQPALLHVEVIPFIYDCFETSLIESYPHLGSELLHVLGAVVSGAQHNALRAICPATVNMIVAIVDNPVTPTELRYHALQCFVLMARVLLKSAPDQRQIEVGTMVQQLREVLLRGVKEENWTPDGVHAFTQIVSAMRALLARPVSLKRTQAHNISYTHAQALHAHMQQLLIDCQIPDALLLLLKESAGKNVEKQSMAVEVVRIVSALLAGSSTVKERLLKADVYSRLAEALRSLGDPKRPLLRALLALASEEEGFSSTESESPLKNGHALLILLRWLPAVPDVDQVWLAENIAKLCNASLQSRVVCSAHKVILEICSLMEQHTSLSRAAVGELLGLLEGLAAHCITPIELKSIFLLLREGDPDEKCPYQSQLLHAISAVARRGEHSDCHYFFDIQNDTDGLSVPGIRKWPGAGYGFSFHCWVKLDSETECDAPSPPSPASRTASPSPVASPASVVSGRSLLSPMMGASPSATTPTSPASSHASSRVDATNKRRQLFNLLTSNNTGVEIFFRADGMLVVAISTKKEFLTATVPDIPLADNRWHCIGVCITMARRPFGHNQIQVFVDGSQRLAASIKFPSMSEPFTYCTIGSVVQRGAATPGGLSGGDGTSRRSQAQ</sequence>
<name>A0A6P9A719_THRPL</name>
<feature type="compositionally biased region" description="Low complexity" evidence="1">
    <location>
        <begin position="622"/>
        <end position="639"/>
    </location>
</feature>
<evidence type="ECO:0000256" key="1">
    <source>
        <dbReference type="SAM" id="MobiDB-lite"/>
    </source>
</evidence>
<evidence type="ECO:0000313" key="3">
    <source>
        <dbReference type="RefSeq" id="XP_034253717.1"/>
    </source>
</evidence>
<dbReference type="PANTHER" id="PTHR13743:SF112">
    <property type="entry name" value="BEACH DOMAIN-CONTAINING PROTEIN"/>
    <property type="match status" value="1"/>
</dbReference>
<keyword evidence="2" id="KW-1185">Reference proteome</keyword>
<dbReference type="GO" id="GO:0008104">
    <property type="term" value="P:intracellular protein localization"/>
    <property type="evidence" value="ECO:0007669"/>
    <property type="project" value="TreeGrafter"/>
</dbReference>
<dbReference type="GO" id="GO:0019901">
    <property type="term" value="F:protein kinase binding"/>
    <property type="evidence" value="ECO:0007669"/>
    <property type="project" value="TreeGrafter"/>
</dbReference>
<gene>
    <name evidence="3" type="primary">LOC117652734</name>
</gene>
<dbReference type="GO" id="GO:0005829">
    <property type="term" value="C:cytosol"/>
    <property type="evidence" value="ECO:0007669"/>
    <property type="project" value="TreeGrafter"/>
</dbReference>
<dbReference type="SUPFAM" id="SSF49899">
    <property type="entry name" value="Concanavalin A-like lectins/glucanases"/>
    <property type="match status" value="1"/>
</dbReference>
<dbReference type="Proteomes" id="UP000515158">
    <property type="component" value="Unplaced"/>
</dbReference>
<accession>A0A6P9A719</accession>
<dbReference type="PANTHER" id="PTHR13743">
    <property type="entry name" value="BEIGE/BEACH-RELATED"/>
    <property type="match status" value="1"/>
</dbReference>
<dbReference type="AlphaFoldDB" id="A0A6P9A719"/>
<dbReference type="GeneID" id="117652734"/>
<dbReference type="InterPro" id="IPR050865">
    <property type="entry name" value="BEACH_Domain"/>
</dbReference>
<dbReference type="InParanoid" id="A0A6P9A719"/>